<keyword evidence="2 3" id="KW-0539">Nucleus</keyword>
<proteinExistence type="predicted"/>
<dbReference type="GO" id="GO:0000122">
    <property type="term" value="P:negative regulation of transcription by RNA polymerase II"/>
    <property type="evidence" value="ECO:0007669"/>
    <property type="project" value="TreeGrafter"/>
</dbReference>
<reference evidence="5 6" key="1">
    <citation type="submission" date="2020-09" db="EMBL/GenBank/DDBJ databases">
        <title>De no assembly of potato wild relative species, Solanum commersonii.</title>
        <authorList>
            <person name="Cho K."/>
        </authorList>
    </citation>
    <scope>NUCLEOTIDE SEQUENCE [LARGE SCALE GENOMIC DNA]</scope>
    <source>
        <strain evidence="5">LZ3.2</strain>
        <tissue evidence="5">Leaf</tissue>
    </source>
</reference>
<gene>
    <name evidence="5" type="ORF">H5410_051934</name>
</gene>
<dbReference type="SUPFAM" id="SSF47762">
    <property type="entry name" value="PAH2 domain"/>
    <property type="match status" value="1"/>
</dbReference>
<dbReference type="FunFam" id="1.20.1160.11:FF:000001">
    <property type="entry name" value="Paired amphipathic helix protein Sin3"/>
    <property type="match status" value="1"/>
</dbReference>
<dbReference type="PANTHER" id="PTHR12346">
    <property type="entry name" value="SIN3B-RELATED"/>
    <property type="match status" value="1"/>
</dbReference>
<evidence type="ECO:0000256" key="3">
    <source>
        <dbReference type="PROSITE-ProRule" id="PRU00810"/>
    </source>
</evidence>
<dbReference type="Gene3D" id="1.20.1160.11">
    <property type="entry name" value="Paired amphipathic helix"/>
    <property type="match status" value="1"/>
</dbReference>
<dbReference type="OrthoDB" id="1305865at2759"/>
<dbReference type="Proteomes" id="UP000824120">
    <property type="component" value="Chromosome 10"/>
</dbReference>
<evidence type="ECO:0000313" key="5">
    <source>
        <dbReference type="EMBL" id="KAG5581307.1"/>
    </source>
</evidence>
<dbReference type="InterPro" id="IPR039774">
    <property type="entry name" value="Sin3-like"/>
</dbReference>
<dbReference type="InterPro" id="IPR036600">
    <property type="entry name" value="PAH_sf"/>
</dbReference>
<accession>A0A9J5WZT9</accession>
<keyword evidence="6" id="KW-1185">Reference proteome</keyword>
<dbReference type="GO" id="GO:0000785">
    <property type="term" value="C:chromatin"/>
    <property type="evidence" value="ECO:0007669"/>
    <property type="project" value="TreeGrafter"/>
</dbReference>
<organism evidence="5 6">
    <name type="scientific">Solanum commersonii</name>
    <name type="common">Commerson's wild potato</name>
    <name type="synonym">Commerson's nightshade</name>
    <dbReference type="NCBI Taxonomy" id="4109"/>
    <lineage>
        <taxon>Eukaryota</taxon>
        <taxon>Viridiplantae</taxon>
        <taxon>Streptophyta</taxon>
        <taxon>Embryophyta</taxon>
        <taxon>Tracheophyta</taxon>
        <taxon>Spermatophyta</taxon>
        <taxon>Magnoliopsida</taxon>
        <taxon>eudicotyledons</taxon>
        <taxon>Gunneridae</taxon>
        <taxon>Pentapetalae</taxon>
        <taxon>asterids</taxon>
        <taxon>lamiids</taxon>
        <taxon>Solanales</taxon>
        <taxon>Solanaceae</taxon>
        <taxon>Solanoideae</taxon>
        <taxon>Solaneae</taxon>
        <taxon>Solanum</taxon>
    </lineage>
</organism>
<dbReference type="GO" id="GO:0003714">
    <property type="term" value="F:transcription corepressor activity"/>
    <property type="evidence" value="ECO:0007669"/>
    <property type="project" value="InterPro"/>
</dbReference>
<dbReference type="AlphaFoldDB" id="A0A9J5WZT9"/>
<dbReference type="EMBL" id="JACXVP010000010">
    <property type="protein sequence ID" value="KAG5581307.1"/>
    <property type="molecule type" value="Genomic_DNA"/>
</dbReference>
<evidence type="ECO:0008006" key="7">
    <source>
        <dbReference type="Google" id="ProtNLM"/>
    </source>
</evidence>
<protein>
    <recommendedName>
        <fullName evidence="7">Paired amphipathic helix protein Sin3-like 2</fullName>
    </recommendedName>
</protein>
<name>A0A9J5WZT9_SOLCO</name>
<evidence type="ECO:0000313" key="6">
    <source>
        <dbReference type="Proteomes" id="UP000824120"/>
    </source>
</evidence>
<evidence type="ECO:0000256" key="2">
    <source>
        <dbReference type="ARBA" id="ARBA00023242"/>
    </source>
</evidence>
<dbReference type="PANTHER" id="PTHR12346:SF36">
    <property type="entry name" value="PAIRED AMPHIPATHIC HELIX PROTEIN SIN3-LIKE 2"/>
    <property type="match status" value="1"/>
</dbReference>
<feature type="region of interest" description="Disordered" evidence="4">
    <location>
        <begin position="28"/>
        <end position="49"/>
    </location>
</feature>
<dbReference type="Pfam" id="PF02671">
    <property type="entry name" value="PAH"/>
    <property type="match status" value="1"/>
</dbReference>
<evidence type="ECO:0000256" key="4">
    <source>
        <dbReference type="SAM" id="MobiDB-lite"/>
    </source>
</evidence>
<evidence type="ECO:0000256" key="1">
    <source>
        <dbReference type="ARBA" id="ARBA00004123"/>
    </source>
</evidence>
<dbReference type="InterPro" id="IPR003822">
    <property type="entry name" value="PAH"/>
</dbReference>
<sequence length="266" mass="30578">MSPESQGTMTNLAQATLEMHLTMQGQATLKTRRPSCGPRKGNQRFPNGPMYETQHQKWQAMLEESESPSVVLSLRSCQPALSQIGPQAMDISRFFFKIFKKMKKLDHRCSWTFEFSFPESLKSMKRLRSDVIDTPPFKRPICSSHGELYGSSIDPVAPLSYVREIKDTFVDQVEKYDIFLDVMKDLKAQRIDHVGVIERVRKLCKGYPSLLLGFNAYLTNGYEIMLNDEDKASSNKKTNNEEEHNLVKNIKVTFLLSYDFTNKSRT</sequence>
<dbReference type="GO" id="GO:0000118">
    <property type="term" value="C:histone deacetylase complex"/>
    <property type="evidence" value="ECO:0007669"/>
    <property type="project" value="TreeGrafter"/>
</dbReference>
<dbReference type="PROSITE" id="PS51477">
    <property type="entry name" value="PAH"/>
    <property type="match status" value="1"/>
</dbReference>
<comment type="subcellular location">
    <subcellularLocation>
        <location evidence="1 3">Nucleus</location>
    </subcellularLocation>
</comment>
<comment type="caution">
    <text evidence="5">The sequence shown here is derived from an EMBL/GenBank/DDBJ whole genome shotgun (WGS) entry which is preliminary data.</text>
</comment>